<evidence type="ECO:0000313" key="10">
    <source>
        <dbReference type="Proteomes" id="UP000469523"/>
    </source>
</evidence>
<evidence type="ECO:0000256" key="7">
    <source>
        <dbReference type="HAMAP-Rule" id="MF_00152"/>
    </source>
</evidence>
<feature type="binding site" evidence="7">
    <location>
        <position position="224"/>
    </location>
    <ligand>
        <name>Zn(2+)</name>
        <dbReference type="ChEBI" id="CHEBI:29105"/>
        <label>3</label>
    </ligand>
</feature>
<dbReference type="GO" id="GO:0003906">
    <property type="term" value="F:DNA-(apurinic or apyrimidinic site) endonuclease activity"/>
    <property type="evidence" value="ECO:0007669"/>
    <property type="project" value="TreeGrafter"/>
</dbReference>
<keyword evidence="2 7" id="KW-0479">Metal-binding</keyword>
<feature type="binding site" evidence="7">
    <location>
        <position position="107"/>
    </location>
    <ligand>
        <name>Zn(2+)</name>
        <dbReference type="ChEBI" id="CHEBI:29105"/>
        <label>1</label>
    </ligand>
</feature>
<evidence type="ECO:0000256" key="4">
    <source>
        <dbReference type="ARBA" id="ARBA00022801"/>
    </source>
</evidence>
<evidence type="ECO:0000259" key="8">
    <source>
        <dbReference type="Pfam" id="PF01261"/>
    </source>
</evidence>
<dbReference type="SUPFAM" id="SSF51658">
    <property type="entry name" value="Xylose isomerase-like"/>
    <property type="match status" value="1"/>
</dbReference>
<feature type="binding site" evidence="7">
    <location>
        <position position="142"/>
    </location>
    <ligand>
        <name>Zn(2+)</name>
        <dbReference type="ChEBI" id="CHEBI:29105"/>
        <label>2</label>
    </ligand>
</feature>
<keyword evidence="10" id="KW-1185">Reference proteome</keyword>
<dbReference type="GO" id="GO:0003677">
    <property type="term" value="F:DNA binding"/>
    <property type="evidence" value="ECO:0007669"/>
    <property type="project" value="InterPro"/>
</dbReference>
<dbReference type="Proteomes" id="UP000469523">
    <property type="component" value="Unassembled WGS sequence"/>
</dbReference>
<dbReference type="CDD" id="cd00019">
    <property type="entry name" value="AP2Ec"/>
    <property type="match status" value="1"/>
</dbReference>
<name>A0A6N7XLA5_9FIRM</name>
<keyword evidence="3 7" id="KW-0227">DNA damage</keyword>
<dbReference type="GO" id="GO:0006284">
    <property type="term" value="P:base-excision repair"/>
    <property type="evidence" value="ECO:0007669"/>
    <property type="project" value="TreeGrafter"/>
</dbReference>
<keyword evidence="7" id="KW-0540">Nuclease</keyword>
<feature type="binding site" evidence="7">
    <location>
        <position position="256"/>
    </location>
    <ligand>
        <name>Zn(2+)</name>
        <dbReference type="ChEBI" id="CHEBI:29105"/>
        <label>2</label>
    </ligand>
</feature>
<dbReference type="PROSITE" id="PS00731">
    <property type="entry name" value="AP_NUCLEASE_F2_3"/>
    <property type="match status" value="1"/>
</dbReference>
<comment type="cofactor">
    <cofactor evidence="7">
        <name>Zn(2+)</name>
        <dbReference type="ChEBI" id="CHEBI:29105"/>
    </cofactor>
    <text evidence="7">Binds 3 Zn(2+) ions.</text>
</comment>
<dbReference type="HAMAP" id="MF_00152">
    <property type="entry name" value="Nfo"/>
    <property type="match status" value="1"/>
</dbReference>
<evidence type="ECO:0000256" key="5">
    <source>
        <dbReference type="ARBA" id="ARBA00022833"/>
    </source>
</evidence>
<evidence type="ECO:0000256" key="3">
    <source>
        <dbReference type="ARBA" id="ARBA00022763"/>
    </source>
</evidence>
<dbReference type="InterPro" id="IPR018246">
    <property type="entry name" value="AP_endonuc_F2_Zn_BS"/>
</dbReference>
<keyword evidence="5 7" id="KW-0862">Zinc</keyword>
<dbReference type="InterPro" id="IPR013022">
    <property type="entry name" value="Xyl_isomerase-like_TIM-brl"/>
</dbReference>
<dbReference type="AlphaFoldDB" id="A0A6N7XLA5"/>
<dbReference type="GO" id="GO:0008270">
    <property type="term" value="F:zinc ion binding"/>
    <property type="evidence" value="ECO:0007669"/>
    <property type="project" value="UniProtKB-UniRule"/>
</dbReference>
<dbReference type="EMBL" id="VUNQ01000016">
    <property type="protein sequence ID" value="MSU01562.1"/>
    <property type="molecule type" value="Genomic_DNA"/>
</dbReference>
<dbReference type="PANTHER" id="PTHR21445">
    <property type="entry name" value="ENDONUCLEASE IV ENDODEOXYRIBONUCLEASE IV"/>
    <property type="match status" value="1"/>
</dbReference>
<reference evidence="9 10" key="1">
    <citation type="submission" date="2019-09" db="EMBL/GenBank/DDBJ databases">
        <title>In-depth cultivation of the pig gut microbiome towards novel bacterial diversity and tailored functional studies.</title>
        <authorList>
            <person name="Wylensek D."/>
            <person name="Hitch T.C.A."/>
            <person name="Clavel T."/>
        </authorList>
    </citation>
    <scope>NUCLEOTIDE SEQUENCE [LARGE SCALE GENOMIC DNA]</scope>
    <source>
        <strain evidence="9 10">WCA3-693-APC-4?</strain>
    </source>
</reference>
<dbReference type="RefSeq" id="WP_154439973.1">
    <property type="nucleotide sequence ID" value="NZ_JAHLPJ010000001.1"/>
</dbReference>
<feature type="binding site" evidence="7">
    <location>
        <position position="176"/>
    </location>
    <ligand>
        <name>Zn(2+)</name>
        <dbReference type="ChEBI" id="CHEBI:29105"/>
        <label>2</label>
    </ligand>
</feature>
<dbReference type="PROSITE" id="PS00730">
    <property type="entry name" value="AP_NUCLEASE_F2_2"/>
    <property type="match status" value="1"/>
</dbReference>
<keyword evidence="4 7" id="KW-0378">Hydrolase</keyword>
<feature type="binding site" evidence="7">
    <location>
        <position position="67"/>
    </location>
    <ligand>
        <name>Zn(2+)</name>
        <dbReference type="ChEBI" id="CHEBI:29105"/>
        <label>1</label>
    </ligand>
</feature>
<dbReference type="PANTHER" id="PTHR21445:SF0">
    <property type="entry name" value="APURINIC-APYRIMIDINIC ENDONUCLEASE"/>
    <property type="match status" value="1"/>
</dbReference>
<comment type="similarity">
    <text evidence="1 7">Belongs to the AP endonuclease 2 family.</text>
</comment>
<dbReference type="EC" id="3.1.21.2" evidence="7"/>
<feature type="domain" description="Xylose isomerase-like TIM barrel" evidence="8">
    <location>
        <begin position="20"/>
        <end position="273"/>
    </location>
</feature>
<feature type="binding site" evidence="7">
    <location>
        <position position="226"/>
    </location>
    <ligand>
        <name>Zn(2+)</name>
        <dbReference type="ChEBI" id="CHEBI:29105"/>
        <label>3</label>
    </ligand>
</feature>
<evidence type="ECO:0000256" key="2">
    <source>
        <dbReference type="ARBA" id="ARBA00022723"/>
    </source>
</evidence>
<comment type="catalytic activity">
    <reaction evidence="7">
        <text>Endonucleolytic cleavage to 5'-phosphooligonucleotide end-products.</text>
        <dbReference type="EC" id="3.1.21.2"/>
    </reaction>
</comment>
<protein>
    <recommendedName>
        <fullName evidence="7">Probable endonuclease 4</fullName>
        <ecNumber evidence="7">3.1.21.2</ecNumber>
    </recommendedName>
    <alternativeName>
        <fullName evidence="7">Endodeoxyribonuclease IV</fullName>
    </alternativeName>
    <alternativeName>
        <fullName evidence="7">Endonuclease IV</fullName>
    </alternativeName>
</protein>
<organism evidence="9 10">
    <name type="scientific">Tissierella pigra</name>
    <dbReference type="NCBI Taxonomy" id="2607614"/>
    <lineage>
        <taxon>Bacteria</taxon>
        <taxon>Bacillati</taxon>
        <taxon>Bacillota</taxon>
        <taxon>Tissierellia</taxon>
        <taxon>Tissierellales</taxon>
        <taxon>Tissierellaceae</taxon>
        <taxon>Tissierella</taxon>
    </lineage>
</organism>
<sequence>MLNIGCHLSISKGYYNAALEAVSIGANTFQFFTRNPRGGKAKEIDIKDINKLKELMNEYKFAPLFAHGAYTMNLSSNKEETREFANMILKDDLERLRIIPNTYYVFHPGSHVGQGSEKGVEIIVDALNNVISEDNNTVILLEGMSGKGTEIGRNMEELKSIIDGVKYNKNLGICIDTCHLYSAGYDIVNNLDGVLQEIDNIIGIDRIKAVHLNDSKVEFASNKDRHEVIGEGTIGSDTIINVINHPLLKDLPFNLETPNELDGYKKEIEILRREYKWEN</sequence>
<dbReference type="InterPro" id="IPR036237">
    <property type="entry name" value="Xyl_isomerase-like_sf"/>
</dbReference>
<feature type="binding site" evidence="7">
    <location>
        <position position="142"/>
    </location>
    <ligand>
        <name>Zn(2+)</name>
        <dbReference type="ChEBI" id="CHEBI:29105"/>
        <label>1</label>
    </ligand>
</feature>
<evidence type="ECO:0000313" key="9">
    <source>
        <dbReference type="EMBL" id="MSU01562.1"/>
    </source>
</evidence>
<dbReference type="Gene3D" id="3.20.20.150">
    <property type="entry name" value="Divalent-metal-dependent TIM barrel enzymes"/>
    <property type="match status" value="1"/>
</dbReference>
<dbReference type="FunFam" id="3.20.20.150:FF:000001">
    <property type="entry name" value="Probable endonuclease 4"/>
    <property type="match status" value="1"/>
</dbReference>
<dbReference type="NCBIfam" id="TIGR00587">
    <property type="entry name" value="nfo"/>
    <property type="match status" value="1"/>
</dbReference>
<dbReference type="Pfam" id="PF01261">
    <property type="entry name" value="AP_endonuc_2"/>
    <property type="match status" value="1"/>
</dbReference>
<dbReference type="GO" id="GO:0008833">
    <property type="term" value="F:deoxyribonuclease IV (phage-T4-induced) activity"/>
    <property type="evidence" value="ECO:0007669"/>
    <property type="project" value="UniProtKB-UniRule"/>
</dbReference>
<evidence type="ECO:0000256" key="1">
    <source>
        <dbReference type="ARBA" id="ARBA00005340"/>
    </source>
</evidence>
<dbReference type="GO" id="GO:0008081">
    <property type="term" value="F:phosphoric diester hydrolase activity"/>
    <property type="evidence" value="ECO:0007669"/>
    <property type="project" value="TreeGrafter"/>
</dbReference>
<feature type="binding site" evidence="7">
    <location>
        <position position="179"/>
    </location>
    <ligand>
        <name>Zn(2+)</name>
        <dbReference type="ChEBI" id="CHEBI:29105"/>
        <label>3</label>
    </ligand>
</feature>
<proteinExistence type="inferred from homology"/>
<feature type="binding site" evidence="7">
    <location>
        <position position="211"/>
    </location>
    <ligand>
        <name>Zn(2+)</name>
        <dbReference type="ChEBI" id="CHEBI:29105"/>
        <label>2</label>
    </ligand>
</feature>
<gene>
    <name evidence="7" type="primary">nfo</name>
    <name evidence="9" type="ORF">FYJ83_08805</name>
</gene>
<evidence type="ECO:0000256" key="6">
    <source>
        <dbReference type="ARBA" id="ARBA00023204"/>
    </source>
</evidence>
<dbReference type="InterPro" id="IPR001719">
    <property type="entry name" value="AP_endonuc_2"/>
</dbReference>
<comment type="caution">
    <text evidence="9">The sequence shown here is derived from an EMBL/GenBank/DDBJ whole genome shotgun (WGS) entry which is preliminary data.</text>
</comment>
<keyword evidence="6 7" id="KW-0234">DNA repair</keyword>
<dbReference type="PROSITE" id="PS51432">
    <property type="entry name" value="AP_NUCLEASE_F2_4"/>
    <property type="match status" value="1"/>
</dbReference>
<comment type="function">
    <text evidence="7">Endonuclease IV plays a role in DNA repair. It cleaves phosphodiester bonds at apurinic or apyrimidinic (AP) sites, generating a 3'-hydroxyl group and a 5'-terminal sugar phosphate.</text>
</comment>
<keyword evidence="7" id="KW-0255">Endonuclease</keyword>
<dbReference type="SMART" id="SM00518">
    <property type="entry name" value="AP2Ec"/>
    <property type="match status" value="1"/>
</dbReference>
<accession>A0A6N7XLA5</accession>